<evidence type="ECO:0000256" key="1">
    <source>
        <dbReference type="SAM" id="Coils"/>
    </source>
</evidence>
<evidence type="ECO:0000313" key="4">
    <source>
        <dbReference type="Proteomes" id="UP000316128"/>
    </source>
</evidence>
<dbReference type="Proteomes" id="UP000316128">
    <property type="component" value="Segment"/>
</dbReference>
<keyword evidence="2" id="KW-0812">Transmembrane</keyword>
<gene>
    <name evidence="3" type="ORF">2L372D_116</name>
</gene>
<reference evidence="3 4" key="1">
    <citation type="submission" date="2019-04" db="EMBL/GenBank/DDBJ databases">
        <title>Nine Novel Phages from a Plateau Lake in Southwest China Provide Insights into Aeromonas Phage Diversity.</title>
        <authorList>
            <person name="Xiao W."/>
            <person name="Bai M."/>
            <person name="Wang Y."/>
            <person name="Cui X."/>
        </authorList>
    </citation>
    <scope>NUCLEOTIDE SEQUENCE [LARGE SCALE GENOMIC DNA]</scope>
</reference>
<keyword evidence="4" id="KW-1185">Reference proteome</keyword>
<protein>
    <submittedName>
        <fullName evidence="3">Uncharacterized protein</fullName>
    </submittedName>
</protein>
<keyword evidence="2" id="KW-1133">Transmembrane helix</keyword>
<sequence>MELKLVLEFIKKYWVQSLIAILIATIFYLNVSTSLLESELALAEQKNVQVEERLKVSNASIEQLQIKLNEQNIRLQELSDKSKEKQESLKELLDKEKQKADIANQNLEEYINSKAGLTNDVCVDTLNELGKIGE</sequence>
<accession>A0A4Y5TX93</accession>
<proteinExistence type="predicted"/>
<name>A0A4Y5TX93_9CAUD</name>
<keyword evidence="1" id="KW-0175">Coiled coil</keyword>
<feature type="transmembrane region" description="Helical" evidence="2">
    <location>
        <begin position="13"/>
        <end position="31"/>
    </location>
</feature>
<dbReference type="EMBL" id="MK804893">
    <property type="protein sequence ID" value="QDB74030.1"/>
    <property type="molecule type" value="Genomic_DNA"/>
</dbReference>
<keyword evidence="2" id="KW-0472">Membrane</keyword>
<organism evidence="3 4">
    <name type="scientific">Aeromonas phage 2L372D</name>
    <dbReference type="NCBI Taxonomy" id="2588097"/>
    <lineage>
        <taxon>Viruses</taxon>
        <taxon>Duplodnaviria</taxon>
        <taxon>Heunggongvirae</taxon>
        <taxon>Uroviricota</taxon>
        <taxon>Caudoviricetes</taxon>
        <taxon>Plateaulakevirus</taxon>
        <taxon>Plateaulakevirus pv2L372D</taxon>
    </lineage>
</organism>
<evidence type="ECO:0000256" key="2">
    <source>
        <dbReference type="SAM" id="Phobius"/>
    </source>
</evidence>
<feature type="coiled-coil region" evidence="1">
    <location>
        <begin position="33"/>
        <end position="120"/>
    </location>
</feature>
<evidence type="ECO:0000313" key="3">
    <source>
        <dbReference type="EMBL" id="QDB74030.1"/>
    </source>
</evidence>